<dbReference type="Gene3D" id="1.10.150.170">
    <property type="entry name" value="Putative methyltransferase TM0872, insert domain"/>
    <property type="match status" value="1"/>
</dbReference>
<dbReference type="OrthoDB" id="9806637at2"/>
<sequence length="351" mass="37492">MNALPVEFSSPPAPTPEGDAPHRPVLLQEVIAAFTAHGGGLYVDATLGAGGHSEALLEIPGTTVIGIDRDTRALGIAKERLARFGDRFIPVHGRFSEIEAHLAAHLAAMGKAHVDGILADIGLSSIQLDDPGRGMSFRMEGPLDMRMDVSTGETALDLIERLDDDELANVIYRYGEERRSRRVARCIKQAQVAGELSTTTELRRAVVRAVGPARVGGVDPATRTFQALRIAVNGELDELTALLDAAPRLVAPGGLLAIISFHSLEDRLVKQATRNRAVWQALNKKPITASDEEISVNPRARSAKLRVARRFMEDVAEDAGEDGGEDAGEDACGDASNNAEDGEDVASEDLS</sequence>
<dbReference type="PANTHER" id="PTHR11265:SF0">
    <property type="entry name" value="12S RRNA N4-METHYLCYTIDINE METHYLTRANSFERASE"/>
    <property type="match status" value="1"/>
</dbReference>
<feature type="region of interest" description="Disordered" evidence="7">
    <location>
        <begin position="1"/>
        <end position="21"/>
    </location>
</feature>
<feature type="region of interest" description="Disordered" evidence="7">
    <location>
        <begin position="315"/>
        <end position="351"/>
    </location>
</feature>
<proteinExistence type="inferred from homology"/>
<dbReference type="AlphaFoldDB" id="A0A017SZJ5"/>
<evidence type="ECO:0000256" key="6">
    <source>
        <dbReference type="HAMAP-Rule" id="MF_01007"/>
    </source>
</evidence>
<dbReference type="GO" id="GO:0005737">
    <property type="term" value="C:cytoplasm"/>
    <property type="evidence" value="ECO:0007669"/>
    <property type="project" value="UniProtKB-SubCell"/>
</dbReference>
<dbReference type="RefSeq" id="WP_081865463.1">
    <property type="nucleotide sequence ID" value="NZ_ASRX01000061.1"/>
</dbReference>
<feature type="binding site" evidence="6">
    <location>
        <begin position="50"/>
        <end position="52"/>
    </location>
    <ligand>
        <name>S-adenosyl-L-methionine</name>
        <dbReference type="ChEBI" id="CHEBI:59789"/>
    </ligand>
</feature>
<dbReference type="EMBL" id="ASRX01000061">
    <property type="protein sequence ID" value="EYF02393.1"/>
    <property type="molecule type" value="Genomic_DNA"/>
</dbReference>
<evidence type="ECO:0000256" key="5">
    <source>
        <dbReference type="ARBA" id="ARBA00022691"/>
    </source>
</evidence>
<keyword evidence="4 6" id="KW-0808">Transferase</keyword>
<dbReference type="NCBIfam" id="TIGR00006">
    <property type="entry name" value="16S rRNA (cytosine(1402)-N(4))-methyltransferase RsmH"/>
    <property type="match status" value="1"/>
</dbReference>
<dbReference type="PIRSF" id="PIRSF004486">
    <property type="entry name" value="MraW"/>
    <property type="match status" value="1"/>
</dbReference>
<dbReference type="Pfam" id="PF01795">
    <property type="entry name" value="Methyltransf_5"/>
    <property type="match status" value="1"/>
</dbReference>
<comment type="caution">
    <text evidence="8">The sequence shown here is derived from an EMBL/GenBank/DDBJ whole genome shotgun (WGS) entry which is preliminary data.</text>
</comment>
<evidence type="ECO:0000313" key="8">
    <source>
        <dbReference type="EMBL" id="EYF02393.1"/>
    </source>
</evidence>
<dbReference type="Proteomes" id="UP000019678">
    <property type="component" value="Unassembled WGS sequence"/>
</dbReference>
<keyword evidence="3 6" id="KW-0489">Methyltransferase</keyword>
<gene>
    <name evidence="6" type="primary">rsmH</name>
    <name evidence="8" type="ORF">CAP_7164</name>
</gene>
<comment type="catalytic activity">
    <reaction evidence="6">
        <text>cytidine(1402) in 16S rRNA + S-adenosyl-L-methionine = N(4)-methylcytidine(1402) in 16S rRNA + S-adenosyl-L-homocysteine + H(+)</text>
        <dbReference type="Rhea" id="RHEA:42928"/>
        <dbReference type="Rhea" id="RHEA-COMP:10286"/>
        <dbReference type="Rhea" id="RHEA-COMP:10287"/>
        <dbReference type="ChEBI" id="CHEBI:15378"/>
        <dbReference type="ChEBI" id="CHEBI:57856"/>
        <dbReference type="ChEBI" id="CHEBI:59789"/>
        <dbReference type="ChEBI" id="CHEBI:74506"/>
        <dbReference type="ChEBI" id="CHEBI:82748"/>
        <dbReference type="EC" id="2.1.1.199"/>
    </reaction>
</comment>
<comment type="similarity">
    <text evidence="1 6">Belongs to the methyltransferase superfamily. RsmH family.</text>
</comment>
<keyword evidence="2 6" id="KW-0698">rRNA processing</keyword>
<keyword evidence="6" id="KW-0963">Cytoplasm</keyword>
<dbReference type="eggNOG" id="COG0275">
    <property type="taxonomic scope" value="Bacteria"/>
</dbReference>
<evidence type="ECO:0000256" key="2">
    <source>
        <dbReference type="ARBA" id="ARBA00022552"/>
    </source>
</evidence>
<feature type="compositionally biased region" description="Acidic residues" evidence="7">
    <location>
        <begin position="340"/>
        <end position="351"/>
    </location>
</feature>
<feature type="compositionally biased region" description="Acidic residues" evidence="7">
    <location>
        <begin position="315"/>
        <end position="332"/>
    </location>
</feature>
<accession>A0A017SZJ5</accession>
<evidence type="ECO:0000256" key="1">
    <source>
        <dbReference type="ARBA" id="ARBA00010396"/>
    </source>
</evidence>
<dbReference type="CDD" id="cd02440">
    <property type="entry name" value="AdoMet_MTases"/>
    <property type="match status" value="1"/>
</dbReference>
<feature type="binding site" evidence="6">
    <location>
        <position position="120"/>
    </location>
    <ligand>
        <name>S-adenosyl-L-methionine</name>
        <dbReference type="ChEBI" id="CHEBI:59789"/>
    </ligand>
</feature>
<comment type="subcellular location">
    <subcellularLocation>
        <location evidence="6">Cytoplasm</location>
    </subcellularLocation>
</comment>
<dbReference type="InterPro" id="IPR029063">
    <property type="entry name" value="SAM-dependent_MTases_sf"/>
</dbReference>
<comment type="function">
    <text evidence="6">Specifically methylates the N4 position of cytidine in position 1402 (C1402) of 16S rRNA.</text>
</comment>
<name>A0A017SZJ5_9BACT</name>
<evidence type="ECO:0000256" key="4">
    <source>
        <dbReference type="ARBA" id="ARBA00022679"/>
    </source>
</evidence>
<dbReference type="SUPFAM" id="SSF81799">
    <property type="entry name" value="Putative methyltransferase TM0872, insert domain"/>
    <property type="match status" value="1"/>
</dbReference>
<keyword evidence="9" id="KW-1185">Reference proteome</keyword>
<dbReference type="Gene3D" id="3.40.50.150">
    <property type="entry name" value="Vaccinia Virus protein VP39"/>
    <property type="match status" value="1"/>
</dbReference>
<dbReference type="HAMAP" id="MF_01007">
    <property type="entry name" value="16SrRNA_methyltr_H"/>
    <property type="match status" value="1"/>
</dbReference>
<dbReference type="SUPFAM" id="SSF53335">
    <property type="entry name" value="S-adenosyl-L-methionine-dependent methyltransferases"/>
    <property type="match status" value="1"/>
</dbReference>
<protein>
    <recommendedName>
        <fullName evidence="6">Ribosomal RNA small subunit methyltransferase H</fullName>
        <ecNumber evidence="6">2.1.1.199</ecNumber>
    </recommendedName>
    <alternativeName>
        <fullName evidence="6">16S rRNA m(4)C1402 methyltransferase</fullName>
    </alternativeName>
    <alternativeName>
        <fullName evidence="6">rRNA (cytosine-N(4)-)-methyltransferase RsmH</fullName>
    </alternativeName>
</protein>
<dbReference type="PANTHER" id="PTHR11265">
    <property type="entry name" value="S-ADENOSYL-METHYLTRANSFERASE MRAW"/>
    <property type="match status" value="1"/>
</dbReference>
<dbReference type="EC" id="2.1.1.199" evidence="6"/>
<reference evidence="8 9" key="1">
    <citation type="submission" date="2013-05" db="EMBL/GenBank/DDBJ databases">
        <title>Genome assembly of Chondromyces apiculatus DSM 436.</title>
        <authorList>
            <person name="Sharma G."/>
            <person name="Khatri I."/>
            <person name="Kaur C."/>
            <person name="Mayilraj S."/>
            <person name="Subramanian S."/>
        </authorList>
    </citation>
    <scope>NUCLEOTIDE SEQUENCE [LARGE SCALE GENOMIC DNA]</scope>
    <source>
        <strain evidence="8 9">DSM 436</strain>
    </source>
</reference>
<feature type="binding site" evidence="6">
    <location>
        <position position="127"/>
    </location>
    <ligand>
        <name>S-adenosyl-L-methionine</name>
        <dbReference type="ChEBI" id="CHEBI:59789"/>
    </ligand>
</feature>
<dbReference type="InterPro" id="IPR002903">
    <property type="entry name" value="RsmH"/>
</dbReference>
<dbReference type="InterPro" id="IPR023397">
    <property type="entry name" value="SAM-dep_MeTrfase_MraW_recog"/>
</dbReference>
<evidence type="ECO:0000313" key="9">
    <source>
        <dbReference type="Proteomes" id="UP000019678"/>
    </source>
</evidence>
<evidence type="ECO:0000256" key="3">
    <source>
        <dbReference type="ARBA" id="ARBA00022603"/>
    </source>
</evidence>
<dbReference type="STRING" id="1192034.CAP_7164"/>
<feature type="binding site" evidence="6">
    <location>
        <position position="95"/>
    </location>
    <ligand>
        <name>S-adenosyl-L-methionine</name>
        <dbReference type="ChEBI" id="CHEBI:59789"/>
    </ligand>
</feature>
<dbReference type="GO" id="GO:0071424">
    <property type="term" value="F:rRNA (cytosine-N4-)-methyltransferase activity"/>
    <property type="evidence" value="ECO:0007669"/>
    <property type="project" value="UniProtKB-UniRule"/>
</dbReference>
<feature type="binding site" evidence="6">
    <location>
        <position position="68"/>
    </location>
    <ligand>
        <name>S-adenosyl-L-methionine</name>
        <dbReference type="ChEBI" id="CHEBI:59789"/>
    </ligand>
</feature>
<organism evidence="8 9">
    <name type="scientific">Chondromyces apiculatus DSM 436</name>
    <dbReference type="NCBI Taxonomy" id="1192034"/>
    <lineage>
        <taxon>Bacteria</taxon>
        <taxon>Pseudomonadati</taxon>
        <taxon>Myxococcota</taxon>
        <taxon>Polyangia</taxon>
        <taxon>Polyangiales</taxon>
        <taxon>Polyangiaceae</taxon>
        <taxon>Chondromyces</taxon>
    </lineage>
</organism>
<evidence type="ECO:0000256" key="7">
    <source>
        <dbReference type="SAM" id="MobiDB-lite"/>
    </source>
</evidence>
<keyword evidence="5 6" id="KW-0949">S-adenosyl-L-methionine</keyword>
<dbReference type="GO" id="GO:0070475">
    <property type="term" value="P:rRNA base methylation"/>
    <property type="evidence" value="ECO:0007669"/>
    <property type="project" value="UniProtKB-UniRule"/>
</dbReference>